<dbReference type="InterPro" id="IPR000531">
    <property type="entry name" value="Beta-barrel_TonB"/>
</dbReference>
<dbReference type="PANTHER" id="PTHR47234">
    <property type="match status" value="1"/>
</dbReference>
<accession>A0A0R0DCV3</accession>
<feature type="signal peptide" evidence="10">
    <location>
        <begin position="1"/>
        <end position="26"/>
    </location>
</feature>
<evidence type="ECO:0000259" key="12">
    <source>
        <dbReference type="Pfam" id="PF07715"/>
    </source>
</evidence>
<name>A0A0R0DCV3_9GAMM</name>
<comment type="subcellular location">
    <subcellularLocation>
        <location evidence="1 8">Cell outer membrane</location>
        <topology evidence="1 8">Multi-pass membrane protein</topology>
    </subcellularLocation>
</comment>
<sequence>MSQSSKPSLLVAAIAAALALPAAAHATTESLEQGDASRTLDAVQVTGSNIKRTDTETANPVQVIDREQIAASGKQTTAELLRSISANTGGGSNETQNSGWSSGAAGIGLRGLSSKNTLILLNGRRLANYGFPNGGLSDTFVNINALPLVAVERIEVLKDGASAVYGSDAVAGVVNIITRQDFQGLEVGGTAGVSGEGDMGTQSAKVVGGFGDLASDGWNVLFSLEGYNRERLDHADRDLTADGDYSHLPGGSRSGWSAKGARFLVGGVSVPLLDANGNCPEGTVLTASKPIDGRNGDTCAFNLNESSTLIPSTKRWQGYVTGTKRLGDNVEAFGELLYSDMEGTSWFGSTPYFTLESGRFALNADTGLAEAVNAILPAANPYNPYGQDVSLEYTFFNLGQSLKTNRSKAWRALAGLRGNTAAWDWEVAAYRAASSERETVAGGFANRWGLYDALASGSYNLHNPSATPQSVIDSIALSTVRPAESRLLGIDAKATRILGELPHGSVGFATGYEFRRENLDSYNPWQIDAGLQIRPAIAEAHGVRDVHAAYAEIVLPLAPGLEVDAAARFDHYDDFGNAFSPKVGIRWQPADWVVLRAAASKGFRAPSLSENAASTMISYTTSGVIDPYDPDQPGLRVSPTFFTIGNTELEPEKTQTFNAGAVFSPWQGGSLSVDYYRIEVDNVIGSGNTTTLIAENNPANVLRDANGKLQAVYNRYQNLSELQTSGIDIEARQRWETAAYGSFGISTALSHVIEYKRPQVIGGPLVDYAGSNRGSTLPDTKATTTADWSYGNWRTALTWYYTAGYEQRASTAATALQKDVASYSQLDLYLGYTGFENLNLYAKVQNIGDRTPPFDASYPGIRAPYDFGQYDLRGRYITVGFDYRF</sequence>
<dbReference type="InterPro" id="IPR036942">
    <property type="entry name" value="Beta-barrel_TonB_sf"/>
</dbReference>
<dbReference type="EMBL" id="LDJM01000003">
    <property type="protein sequence ID" value="KRG79509.1"/>
    <property type="molecule type" value="Genomic_DNA"/>
</dbReference>
<keyword evidence="2 8" id="KW-0813">Transport</keyword>
<keyword evidence="4 8" id="KW-0812">Transmembrane</keyword>
<evidence type="ECO:0000256" key="7">
    <source>
        <dbReference type="ARBA" id="ARBA00023237"/>
    </source>
</evidence>
<evidence type="ECO:0000256" key="9">
    <source>
        <dbReference type="RuleBase" id="RU003357"/>
    </source>
</evidence>
<keyword evidence="5 9" id="KW-0798">TonB box</keyword>
<feature type="domain" description="TonB-dependent receptor-like beta-barrel" evidence="11">
    <location>
        <begin position="387"/>
        <end position="847"/>
    </location>
</feature>
<reference evidence="13 14" key="1">
    <citation type="submission" date="2015-05" db="EMBL/GenBank/DDBJ databases">
        <title>Genome sequencing and analysis of members of genus Stenotrophomonas.</title>
        <authorList>
            <person name="Patil P.P."/>
            <person name="Midha S."/>
            <person name="Patil P.B."/>
        </authorList>
    </citation>
    <scope>NUCLEOTIDE SEQUENCE [LARGE SCALE GENOMIC DNA]</scope>
    <source>
        <strain evidence="13 14">DSM 24757</strain>
    </source>
</reference>
<dbReference type="InterPro" id="IPR037066">
    <property type="entry name" value="Plug_dom_sf"/>
</dbReference>
<dbReference type="Gene3D" id="2.40.170.20">
    <property type="entry name" value="TonB-dependent receptor, beta-barrel domain"/>
    <property type="match status" value="1"/>
</dbReference>
<keyword evidence="14" id="KW-1185">Reference proteome</keyword>
<evidence type="ECO:0000256" key="2">
    <source>
        <dbReference type="ARBA" id="ARBA00022448"/>
    </source>
</evidence>
<gene>
    <name evidence="13" type="ORF">ABB30_00810</name>
</gene>
<dbReference type="InterPro" id="IPR039426">
    <property type="entry name" value="TonB-dep_rcpt-like"/>
</dbReference>
<proteinExistence type="inferred from homology"/>
<dbReference type="STRING" id="336566.ABB30_00810"/>
<dbReference type="SUPFAM" id="SSF56935">
    <property type="entry name" value="Porins"/>
    <property type="match status" value="1"/>
</dbReference>
<dbReference type="PATRIC" id="fig|336566.3.peg.1831"/>
<feature type="chain" id="PRO_5006395492" evidence="10">
    <location>
        <begin position="27"/>
        <end position="885"/>
    </location>
</feature>
<keyword evidence="3 8" id="KW-1134">Transmembrane beta strand</keyword>
<comment type="caution">
    <text evidence="13">The sequence shown here is derived from an EMBL/GenBank/DDBJ whole genome shotgun (WGS) entry which is preliminary data.</text>
</comment>
<organism evidence="13 14">
    <name type="scientific">Stenotrophomonas ginsengisoli</name>
    <dbReference type="NCBI Taxonomy" id="336566"/>
    <lineage>
        <taxon>Bacteria</taxon>
        <taxon>Pseudomonadati</taxon>
        <taxon>Pseudomonadota</taxon>
        <taxon>Gammaproteobacteria</taxon>
        <taxon>Lysobacterales</taxon>
        <taxon>Lysobacteraceae</taxon>
        <taxon>Stenotrophomonas</taxon>
    </lineage>
</organism>
<dbReference type="PROSITE" id="PS52016">
    <property type="entry name" value="TONB_DEPENDENT_REC_3"/>
    <property type="match status" value="1"/>
</dbReference>
<dbReference type="OrthoDB" id="6276154at2"/>
<dbReference type="RefSeq" id="WP_057636336.1">
    <property type="nucleotide sequence ID" value="NZ_LDJM01000003.1"/>
</dbReference>
<dbReference type="Pfam" id="PF07715">
    <property type="entry name" value="Plug"/>
    <property type="match status" value="1"/>
</dbReference>
<keyword evidence="13" id="KW-0675">Receptor</keyword>
<dbReference type="PANTHER" id="PTHR47234:SF2">
    <property type="entry name" value="TONB-DEPENDENT RECEPTOR"/>
    <property type="match status" value="1"/>
</dbReference>
<dbReference type="Proteomes" id="UP000050956">
    <property type="component" value="Unassembled WGS sequence"/>
</dbReference>
<evidence type="ECO:0000256" key="5">
    <source>
        <dbReference type="ARBA" id="ARBA00023077"/>
    </source>
</evidence>
<dbReference type="Pfam" id="PF00593">
    <property type="entry name" value="TonB_dep_Rec_b-barrel"/>
    <property type="match status" value="1"/>
</dbReference>
<dbReference type="AlphaFoldDB" id="A0A0R0DCV3"/>
<feature type="domain" description="TonB-dependent receptor plug" evidence="12">
    <location>
        <begin position="55"/>
        <end position="173"/>
    </location>
</feature>
<comment type="similarity">
    <text evidence="8 9">Belongs to the TonB-dependent receptor family.</text>
</comment>
<evidence type="ECO:0000256" key="3">
    <source>
        <dbReference type="ARBA" id="ARBA00022452"/>
    </source>
</evidence>
<keyword evidence="10" id="KW-0732">Signal</keyword>
<dbReference type="CDD" id="cd01347">
    <property type="entry name" value="ligand_gated_channel"/>
    <property type="match status" value="1"/>
</dbReference>
<dbReference type="InterPro" id="IPR012910">
    <property type="entry name" value="Plug_dom"/>
</dbReference>
<evidence type="ECO:0000256" key="8">
    <source>
        <dbReference type="PROSITE-ProRule" id="PRU01360"/>
    </source>
</evidence>
<evidence type="ECO:0000313" key="14">
    <source>
        <dbReference type="Proteomes" id="UP000050956"/>
    </source>
</evidence>
<protein>
    <submittedName>
        <fullName evidence="13">TonB-dependent receptor</fullName>
    </submittedName>
</protein>
<evidence type="ECO:0000313" key="13">
    <source>
        <dbReference type="EMBL" id="KRG79509.1"/>
    </source>
</evidence>
<dbReference type="Gene3D" id="2.170.130.10">
    <property type="entry name" value="TonB-dependent receptor, plug domain"/>
    <property type="match status" value="1"/>
</dbReference>
<evidence type="ECO:0000256" key="4">
    <source>
        <dbReference type="ARBA" id="ARBA00022692"/>
    </source>
</evidence>
<evidence type="ECO:0000256" key="1">
    <source>
        <dbReference type="ARBA" id="ARBA00004571"/>
    </source>
</evidence>
<keyword evidence="7 8" id="KW-0998">Cell outer membrane</keyword>
<evidence type="ECO:0000259" key="11">
    <source>
        <dbReference type="Pfam" id="PF00593"/>
    </source>
</evidence>
<evidence type="ECO:0000256" key="6">
    <source>
        <dbReference type="ARBA" id="ARBA00023136"/>
    </source>
</evidence>
<dbReference type="GO" id="GO:0009279">
    <property type="term" value="C:cell outer membrane"/>
    <property type="evidence" value="ECO:0007669"/>
    <property type="project" value="UniProtKB-SubCell"/>
</dbReference>
<evidence type="ECO:0000256" key="10">
    <source>
        <dbReference type="SAM" id="SignalP"/>
    </source>
</evidence>
<keyword evidence="6 8" id="KW-0472">Membrane</keyword>